<protein>
    <submittedName>
        <fullName evidence="1">Uncharacterized protein</fullName>
    </submittedName>
</protein>
<evidence type="ECO:0000313" key="2">
    <source>
        <dbReference type="Proteomes" id="UP000805193"/>
    </source>
</evidence>
<gene>
    <name evidence="1" type="ORF">HPB47_017711</name>
</gene>
<dbReference type="Proteomes" id="UP000805193">
    <property type="component" value="Unassembled WGS sequence"/>
</dbReference>
<dbReference type="EMBL" id="JABSTQ010006652">
    <property type="protein sequence ID" value="KAG0436894.1"/>
    <property type="molecule type" value="Genomic_DNA"/>
</dbReference>
<reference evidence="1 2" key="1">
    <citation type="journal article" date="2020" name="Cell">
        <title>Large-Scale Comparative Analyses of Tick Genomes Elucidate Their Genetic Diversity and Vector Capacities.</title>
        <authorList>
            <consortium name="Tick Genome and Microbiome Consortium (TIGMIC)"/>
            <person name="Jia N."/>
            <person name="Wang J."/>
            <person name="Shi W."/>
            <person name="Du L."/>
            <person name="Sun Y."/>
            <person name="Zhan W."/>
            <person name="Jiang J.F."/>
            <person name="Wang Q."/>
            <person name="Zhang B."/>
            <person name="Ji P."/>
            <person name="Bell-Sakyi L."/>
            <person name="Cui X.M."/>
            <person name="Yuan T.T."/>
            <person name="Jiang B.G."/>
            <person name="Yang W.F."/>
            <person name="Lam T.T."/>
            <person name="Chang Q.C."/>
            <person name="Ding S.J."/>
            <person name="Wang X.J."/>
            <person name="Zhu J.G."/>
            <person name="Ruan X.D."/>
            <person name="Zhao L."/>
            <person name="Wei J.T."/>
            <person name="Ye R.Z."/>
            <person name="Que T.C."/>
            <person name="Du C.H."/>
            <person name="Zhou Y.H."/>
            <person name="Cheng J.X."/>
            <person name="Dai P.F."/>
            <person name="Guo W.B."/>
            <person name="Han X.H."/>
            <person name="Huang E.J."/>
            <person name="Li L.F."/>
            <person name="Wei W."/>
            <person name="Gao Y.C."/>
            <person name="Liu J.Z."/>
            <person name="Shao H.Z."/>
            <person name="Wang X."/>
            <person name="Wang C.C."/>
            <person name="Yang T.C."/>
            <person name="Huo Q.B."/>
            <person name="Li W."/>
            <person name="Chen H.Y."/>
            <person name="Chen S.E."/>
            <person name="Zhou L.G."/>
            <person name="Ni X.B."/>
            <person name="Tian J.H."/>
            <person name="Sheng Y."/>
            <person name="Liu T."/>
            <person name="Pan Y.S."/>
            <person name="Xia L.Y."/>
            <person name="Li J."/>
            <person name="Zhao F."/>
            <person name="Cao W.C."/>
        </authorList>
    </citation>
    <scope>NUCLEOTIDE SEQUENCE [LARGE SCALE GENOMIC DNA]</scope>
    <source>
        <strain evidence="1">Iper-2018</strain>
    </source>
</reference>
<organism evidence="1 2">
    <name type="scientific">Ixodes persulcatus</name>
    <name type="common">Taiga tick</name>
    <dbReference type="NCBI Taxonomy" id="34615"/>
    <lineage>
        <taxon>Eukaryota</taxon>
        <taxon>Metazoa</taxon>
        <taxon>Ecdysozoa</taxon>
        <taxon>Arthropoda</taxon>
        <taxon>Chelicerata</taxon>
        <taxon>Arachnida</taxon>
        <taxon>Acari</taxon>
        <taxon>Parasitiformes</taxon>
        <taxon>Ixodida</taxon>
        <taxon>Ixodoidea</taxon>
        <taxon>Ixodidae</taxon>
        <taxon>Ixodinae</taxon>
        <taxon>Ixodes</taxon>
    </lineage>
</organism>
<comment type="caution">
    <text evidence="1">The sequence shown here is derived from an EMBL/GenBank/DDBJ whole genome shotgun (WGS) entry which is preliminary data.</text>
</comment>
<keyword evidence="2" id="KW-1185">Reference proteome</keyword>
<evidence type="ECO:0000313" key="1">
    <source>
        <dbReference type="EMBL" id="KAG0436894.1"/>
    </source>
</evidence>
<sequence>MYFPDPKSAEQKPEILTASFSTLCQLHESEQNELLKLAPTLSLKALNPSNMERQNVKLALRIFNLSTVSALRASRLQHATGTAEYINMILTWWNVVNVKTPNKGQRLRDDLQRPVTSTSCSQLLVLKSTLQWLDYWGSLVHDAGHLTRETHAALCHTTHALHEIAVYCLEELGMQYVILGKFQTDCLEDRFGKYRQLCGSQYHVSIRQIYESEKKLRLQNVLELPGLDVVTCDVAHMSADSLKTQFDITVTDSDIEKKSSRLPAVTYVAGYCAHAALKKLLCTSCRDNLVIEGAEVDIEENALIASMTRGGLKFPQAVLVNAVLVTEIVLDKLRSPQFSAQFLSLPKQKEVLVALVSAVLDDVEDLDVCDYGHTPHEVMHIVLSAATNIMLNNLCKVENNKLIAKKGKRKLETVKA</sequence>
<proteinExistence type="predicted"/>
<accession>A0AC60QMM0</accession>
<name>A0AC60QMM0_IXOPE</name>